<keyword evidence="2 4" id="KW-0238">DNA-binding</keyword>
<dbReference type="EMBL" id="JBIMSP010000007">
    <property type="protein sequence ID" value="MFH5241675.1"/>
    <property type="molecule type" value="Genomic_DNA"/>
</dbReference>
<dbReference type="InterPro" id="IPR011010">
    <property type="entry name" value="DNA_brk_join_enz"/>
</dbReference>
<dbReference type="PROSITE" id="PS51900">
    <property type="entry name" value="CB"/>
    <property type="match status" value="1"/>
</dbReference>
<dbReference type="EMBL" id="JBIMSN010000008">
    <property type="protein sequence ID" value="MFH5227329.1"/>
    <property type="molecule type" value="Genomic_DNA"/>
</dbReference>
<evidence type="ECO:0000256" key="1">
    <source>
        <dbReference type="ARBA" id="ARBA00008857"/>
    </source>
</evidence>
<protein>
    <submittedName>
        <fullName evidence="7">Tyrosine-type recombinase/integrase</fullName>
    </submittedName>
</protein>
<dbReference type="InterPro" id="IPR010998">
    <property type="entry name" value="Integrase_recombinase_N"/>
</dbReference>
<keyword evidence="3" id="KW-0233">DNA recombination</keyword>
<name>A0ABW7JXQ7_9NOCA</name>
<reference evidence="9 10" key="1">
    <citation type="submission" date="2024-10" db="EMBL/GenBank/DDBJ databases">
        <authorList>
            <person name="Riesco R."/>
        </authorList>
    </citation>
    <scope>NUCLEOTIDE SEQUENCE [LARGE SCALE GENOMIC DNA]</scope>
    <source>
        <strain evidence="8 9">NCIMB 15448</strain>
        <strain evidence="7 10">NCIMB 15450</strain>
    </source>
</reference>
<dbReference type="InterPro" id="IPR013762">
    <property type="entry name" value="Integrase-like_cat_sf"/>
</dbReference>
<dbReference type="RefSeq" id="WP_395123935.1">
    <property type="nucleotide sequence ID" value="NZ_JBIMSN010000008.1"/>
</dbReference>
<dbReference type="InterPro" id="IPR002104">
    <property type="entry name" value="Integrase_catalytic"/>
</dbReference>
<dbReference type="PROSITE" id="PS51898">
    <property type="entry name" value="TYR_RECOMBINASE"/>
    <property type="match status" value="1"/>
</dbReference>
<feature type="domain" description="Core-binding (CB)" evidence="6">
    <location>
        <begin position="206"/>
        <end position="298"/>
    </location>
</feature>
<dbReference type="PANTHER" id="PTHR30349:SF41">
    <property type="entry name" value="INTEGRASE_RECOMBINASE PROTEIN MJ0367-RELATED"/>
    <property type="match status" value="1"/>
</dbReference>
<dbReference type="Proteomes" id="UP001609219">
    <property type="component" value="Unassembled WGS sequence"/>
</dbReference>
<dbReference type="CDD" id="cd00397">
    <property type="entry name" value="DNA_BRE_C"/>
    <property type="match status" value="1"/>
</dbReference>
<evidence type="ECO:0000256" key="2">
    <source>
        <dbReference type="ARBA" id="ARBA00023125"/>
    </source>
</evidence>
<feature type="domain" description="Tyr recombinase" evidence="5">
    <location>
        <begin position="322"/>
        <end position="500"/>
    </location>
</feature>
<sequence length="603" mass="66175">MNHTATRTPAQLAHCYATFTASSAVKRRREARAFLAAFADPAGWQQAPLAVQLAAQDSCGRFVAWLIVTAQLAPSADYLLACRGHLAAIGDLVHPQLSAEFAFTADALGVPATIARRQWSALLLIAAVCTSSPTRLSATRIADGLAQCTQAAARLGQRPVRNLSANVFGMQTVLFHLGHLDTLPSRGNGRGGRRDADWQNIIDHAPVLAATLRDYLDQLSVRLRPNSITAIDTSLRAFAGYLVDQHPEVKTVAAVRRNHVQAYKAWLAARPGNRGPTMANQTIRTRLGTLAAFFDRLDELDISDAPRRSPIMRRDLPIKDDPLPRFIDDAAAAKLLVAVRAHPDVFTRTAVELLARTGLRSSELLGLTINAVVQIGSSFWLRVPLGKLHTDRYVPLHPQVKTLLDQWLTARGETVRSDLLFIEKGRRINASRLNTALTAVASAAGIGHVTPHQLRHTLATQAINRGMSLESIAALLGHKSLAMTLVYARIADRTVADEYFAVTEKVEALYDQPHQLPAEAEGTEMAKLRRETHRRMLGNGYCARPVDLDCHFESICESCTFFVTTIEFKPTLERQRDDAHDKGQVGREKIFDGILNRLDASAP</sequence>
<dbReference type="Pfam" id="PF00589">
    <property type="entry name" value="Phage_integrase"/>
    <property type="match status" value="1"/>
</dbReference>
<accession>A0ABW7JXQ7</accession>
<evidence type="ECO:0000259" key="5">
    <source>
        <dbReference type="PROSITE" id="PS51898"/>
    </source>
</evidence>
<gene>
    <name evidence="8" type="ORF">ACHIPV_07190</name>
    <name evidence="7" type="ORF">ACHIRB_01825</name>
</gene>
<comment type="similarity">
    <text evidence="1">Belongs to the 'phage' integrase family.</text>
</comment>
<dbReference type="PANTHER" id="PTHR30349">
    <property type="entry name" value="PHAGE INTEGRASE-RELATED"/>
    <property type="match status" value="1"/>
</dbReference>
<proteinExistence type="inferred from homology"/>
<evidence type="ECO:0000313" key="7">
    <source>
        <dbReference type="EMBL" id="MFH5227329.1"/>
    </source>
</evidence>
<comment type="caution">
    <text evidence="7">The sequence shown here is derived from an EMBL/GenBank/DDBJ whole genome shotgun (WGS) entry which is preliminary data.</text>
</comment>
<evidence type="ECO:0000313" key="10">
    <source>
        <dbReference type="Proteomes" id="UP001609219"/>
    </source>
</evidence>
<dbReference type="Gene3D" id="1.10.150.130">
    <property type="match status" value="1"/>
</dbReference>
<evidence type="ECO:0000313" key="8">
    <source>
        <dbReference type="EMBL" id="MFH5241675.1"/>
    </source>
</evidence>
<dbReference type="Gene3D" id="1.10.443.10">
    <property type="entry name" value="Intergrase catalytic core"/>
    <property type="match status" value="1"/>
</dbReference>
<evidence type="ECO:0000313" key="9">
    <source>
        <dbReference type="Proteomes" id="UP001609176"/>
    </source>
</evidence>
<evidence type="ECO:0000259" key="6">
    <source>
        <dbReference type="PROSITE" id="PS51900"/>
    </source>
</evidence>
<dbReference type="InterPro" id="IPR044068">
    <property type="entry name" value="CB"/>
</dbReference>
<dbReference type="Proteomes" id="UP001609176">
    <property type="component" value="Unassembled WGS sequence"/>
</dbReference>
<evidence type="ECO:0000256" key="3">
    <source>
        <dbReference type="ARBA" id="ARBA00023172"/>
    </source>
</evidence>
<dbReference type="SUPFAM" id="SSF56349">
    <property type="entry name" value="DNA breaking-rejoining enzymes"/>
    <property type="match status" value="1"/>
</dbReference>
<organism evidence="7 10">
    <name type="scientific">Antrihabitans spumae</name>
    <dbReference type="NCBI Taxonomy" id="3373370"/>
    <lineage>
        <taxon>Bacteria</taxon>
        <taxon>Bacillati</taxon>
        <taxon>Actinomycetota</taxon>
        <taxon>Actinomycetes</taxon>
        <taxon>Mycobacteriales</taxon>
        <taxon>Nocardiaceae</taxon>
        <taxon>Antrihabitans</taxon>
    </lineage>
</organism>
<evidence type="ECO:0000256" key="4">
    <source>
        <dbReference type="PROSITE-ProRule" id="PRU01248"/>
    </source>
</evidence>
<keyword evidence="10" id="KW-1185">Reference proteome</keyword>
<dbReference type="InterPro" id="IPR050090">
    <property type="entry name" value="Tyrosine_recombinase_XerCD"/>
</dbReference>